<reference evidence="2 3" key="1">
    <citation type="submission" date="2012-10" db="EMBL/GenBank/DDBJ databases">
        <authorList>
            <person name="Harkins D.M."/>
            <person name="Durkin A.S."/>
            <person name="Brinkac L.M."/>
            <person name="Haft D.H."/>
            <person name="Selengut J.D."/>
            <person name="Sanka R."/>
            <person name="DePew J."/>
            <person name="Purushe J."/>
            <person name="Whelen A.C."/>
            <person name="Vinetz J.M."/>
            <person name="Sutton G.G."/>
            <person name="Nierman W.C."/>
            <person name="Fouts D.E."/>
        </authorList>
    </citation>
    <scope>NUCLEOTIDE SEQUENCE [LARGE SCALE GENOMIC DNA]</scope>
    <source>
        <strain evidence="2 3">2006001853</strain>
    </source>
</reference>
<accession>A0A828Z647</accession>
<keyword evidence="1" id="KW-0812">Transmembrane</keyword>
<evidence type="ECO:0000313" key="2">
    <source>
        <dbReference type="EMBL" id="EKR65728.1"/>
    </source>
</evidence>
<dbReference type="GeneID" id="61114005"/>
<evidence type="ECO:0000313" key="3">
    <source>
        <dbReference type="Proteomes" id="UP000001338"/>
    </source>
</evidence>
<proteinExistence type="predicted"/>
<dbReference type="Proteomes" id="UP000001338">
    <property type="component" value="Unassembled WGS sequence"/>
</dbReference>
<keyword evidence="1" id="KW-0472">Membrane</keyword>
<dbReference type="RefSeq" id="WP_004497057.1">
    <property type="nucleotide sequence ID" value="NZ_AFLV02000014.1"/>
</dbReference>
<name>A0A828Z647_9LEPT</name>
<dbReference type="AlphaFoldDB" id="A0A828Z647"/>
<protein>
    <submittedName>
        <fullName evidence="2">Uncharacterized protein</fullName>
    </submittedName>
</protein>
<sequence>MNRRHRRLLFILIPFFLTFRSIFASEVMELEGNIEENNMKISAALNRLAEGSVKFSKKTKGFKYHYTNPWYSKYSFDIYLGEFAKRDNVSIMRIEAPKYGMEKAFRDYFKEELQKKDATGIGSTSGTMPDERIEKPEKKSHFVSQGLNLISPALSVFYNSRKSPIYTSGDTFTRVSFYILTDLLIGGLAYYFAMNNNHKKSMMDNLLGKEGPSGNVFESKYGGVVIAAIVIPRLYRMTGSVEDTATHNRLFELSYTFKY</sequence>
<feature type="transmembrane region" description="Helical" evidence="1">
    <location>
        <begin position="175"/>
        <end position="193"/>
    </location>
</feature>
<evidence type="ECO:0000256" key="1">
    <source>
        <dbReference type="SAM" id="Phobius"/>
    </source>
</evidence>
<gene>
    <name evidence="2" type="ORF">LEP1GSC036_4681</name>
</gene>
<keyword evidence="1" id="KW-1133">Transmembrane helix</keyword>
<organism evidence="2 3">
    <name type="scientific">Leptospira weilii str. 2006001853</name>
    <dbReference type="NCBI Taxonomy" id="1001589"/>
    <lineage>
        <taxon>Bacteria</taxon>
        <taxon>Pseudomonadati</taxon>
        <taxon>Spirochaetota</taxon>
        <taxon>Spirochaetia</taxon>
        <taxon>Leptospirales</taxon>
        <taxon>Leptospiraceae</taxon>
        <taxon>Leptospira</taxon>
    </lineage>
</organism>
<dbReference type="EMBL" id="AFLV02000014">
    <property type="protein sequence ID" value="EKR65728.1"/>
    <property type="molecule type" value="Genomic_DNA"/>
</dbReference>
<comment type="caution">
    <text evidence="2">The sequence shown here is derived from an EMBL/GenBank/DDBJ whole genome shotgun (WGS) entry which is preliminary data.</text>
</comment>